<keyword evidence="3" id="KW-1185">Reference proteome</keyword>
<dbReference type="OrthoDB" id="2756164at2759"/>
<dbReference type="EMBL" id="ML122252">
    <property type="protein sequence ID" value="RPD65410.1"/>
    <property type="molecule type" value="Genomic_DNA"/>
</dbReference>
<reference evidence="2" key="1">
    <citation type="journal article" date="2018" name="Genome Biol. Evol.">
        <title>Genomics and development of Lentinus tigrinus, a white-rot wood-decaying mushroom with dimorphic fruiting bodies.</title>
        <authorList>
            <person name="Wu B."/>
            <person name="Xu Z."/>
            <person name="Knudson A."/>
            <person name="Carlson A."/>
            <person name="Chen N."/>
            <person name="Kovaka S."/>
            <person name="LaButti K."/>
            <person name="Lipzen A."/>
            <person name="Pennachio C."/>
            <person name="Riley R."/>
            <person name="Schakwitz W."/>
            <person name="Umezawa K."/>
            <person name="Ohm R.A."/>
            <person name="Grigoriev I.V."/>
            <person name="Nagy L.G."/>
            <person name="Gibbons J."/>
            <person name="Hibbett D."/>
        </authorList>
    </citation>
    <scope>NUCLEOTIDE SEQUENCE [LARGE SCALE GENOMIC DNA]</scope>
    <source>
        <strain evidence="2">ALCF2SS1-6</strain>
    </source>
</reference>
<dbReference type="Proteomes" id="UP000313359">
    <property type="component" value="Unassembled WGS sequence"/>
</dbReference>
<organism evidence="2 3">
    <name type="scientific">Lentinus tigrinus ALCF2SS1-6</name>
    <dbReference type="NCBI Taxonomy" id="1328759"/>
    <lineage>
        <taxon>Eukaryota</taxon>
        <taxon>Fungi</taxon>
        <taxon>Dikarya</taxon>
        <taxon>Basidiomycota</taxon>
        <taxon>Agaricomycotina</taxon>
        <taxon>Agaricomycetes</taxon>
        <taxon>Polyporales</taxon>
        <taxon>Polyporaceae</taxon>
        <taxon>Lentinus</taxon>
    </lineage>
</organism>
<sequence>MAEQLTPDTCARLNASSDNVVLVSTPVLKVVDVADANLQLWDFAVTRVATVTDGEATTQVALPDSLRVWASGTGPQRQTVSANDVIKVQRMLRLPHDDTSVILVHDVEICSEEDVPLEVTNYEDKIESLQAALNQAEAALRELMHADITPNFVDAVMQLVMSINETIEQAMP</sequence>
<keyword evidence="1" id="KW-0175">Coiled coil</keyword>
<dbReference type="AlphaFoldDB" id="A0A5C2SP60"/>
<evidence type="ECO:0000313" key="2">
    <source>
        <dbReference type="EMBL" id="RPD65410.1"/>
    </source>
</evidence>
<evidence type="ECO:0000313" key="3">
    <source>
        <dbReference type="Proteomes" id="UP000313359"/>
    </source>
</evidence>
<feature type="coiled-coil region" evidence="1">
    <location>
        <begin position="119"/>
        <end position="146"/>
    </location>
</feature>
<evidence type="ECO:0000256" key="1">
    <source>
        <dbReference type="SAM" id="Coils"/>
    </source>
</evidence>
<proteinExistence type="predicted"/>
<accession>A0A5C2SP60</accession>
<protein>
    <submittedName>
        <fullName evidence="2">Uncharacterized protein</fullName>
    </submittedName>
</protein>
<gene>
    <name evidence="2" type="ORF">L227DRAFT_210723</name>
</gene>
<name>A0A5C2SP60_9APHY</name>